<keyword evidence="3" id="KW-1185">Reference proteome</keyword>
<evidence type="ECO:0000313" key="2">
    <source>
        <dbReference type="EMBL" id="KAI1859862.1"/>
    </source>
</evidence>
<gene>
    <name evidence="2" type="ORF">JX265_010311</name>
</gene>
<sequence length="248" mass="27816">MFCTDNSNESLKQTGAIGSRLTAVSYSPGHSEVDLPLSSILYDNIYHRQPGVLQNPFNFEPPDQSVPIRKYPEPAASPYRTSMLRERLSTPLEPEDAYSMFDAIVVLFSLDETQPALGNWRIHLSGAYALLEVCGGIGRWATSARVLAQVGMLTWWDAITSLVSREDCVFPYAYFEAVLSNRNEDDLDYYSLCGCPQKLVETVMRLARLSAEKRKSSSIHDATFDNTVMSDIAKVLHSWHHFPPPSAY</sequence>
<evidence type="ECO:0000313" key="3">
    <source>
        <dbReference type="Proteomes" id="UP000829685"/>
    </source>
</evidence>
<name>A0A9Q0AKX5_9PEZI</name>
<comment type="caution">
    <text evidence="2">The sequence shown here is derived from an EMBL/GenBank/DDBJ whole genome shotgun (WGS) entry which is preliminary data.</text>
</comment>
<organism evidence="2 3">
    <name type="scientific">Neoarthrinium moseri</name>
    <dbReference type="NCBI Taxonomy" id="1658444"/>
    <lineage>
        <taxon>Eukaryota</taxon>
        <taxon>Fungi</taxon>
        <taxon>Dikarya</taxon>
        <taxon>Ascomycota</taxon>
        <taxon>Pezizomycotina</taxon>
        <taxon>Sordariomycetes</taxon>
        <taxon>Xylariomycetidae</taxon>
        <taxon>Amphisphaeriales</taxon>
        <taxon>Apiosporaceae</taxon>
        <taxon>Neoarthrinium</taxon>
    </lineage>
</organism>
<evidence type="ECO:0000256" key="1">
    <source>
        <dbReference type="ARBA" id="ARBA00023242"/>
    </source>
</evidence>
<dbReference type="Proteomes" id="UP000829685">
    <property type="component" value="Unassembled WGS sequence"/>
</dbReference>
<dbReference type="AlphaFoldDB" id="A0A9Q0AKX5"/>
<dbReference type="InterPro" id="IPR021858">
    <property type="entry name" value="Fun_TF"/>
</dbReference>
<dbReference type="Pfam" id="PF11951">
    <property type="entry name" value="Fungal_trans_2"/>
    <property type="match status" value="1"/>
</dbReference>
<keyword evidence="1" id="KW-0539">Nucleus</keyword>
<protein>
    <submittedName>
        <fullName evidence="2">Uncharacterized protein</fullName>
    </submittedName>
</protein>
<reference evidence="2" key="1">
    <citation type="submission" date="2021-03" db="EMBL/GenBank/DDBJ databases">
        <title>Revisited historic fungal species revealed as producer of novel bioactive compounds through whole genome sequencing and comparative genomics.</title>
        <authorList>
            <person name="Vignolle G.A."/>
            <person name="Hochenegger N."/>
            <person name="Mach R.L."/>
            <person name="Mach-Aigner A.R."/>
            <person name="Javad Rahimi M."/>
            <person name="Salim K.A."/>
            <person name="Chan C.M."/>
            <person name="Lim L.B.L."/>
            <person name="Cai F."/>
            <person name="Druzhinina I.S."/>
            <person name="U'Ren J.M."/>
            <person name="Derntl C."/>
        </authorList>
    </citation>
    <scope>NUCLEOTIDE SEQUENCE</scope>
    <source>
        <strain evidence="2">TUCIM 5799</strain>
    </source>
</reference>
<accession>A0A9Q0AKX5</accession>
<dbReference type="EMBL" id="JAFIMR010000033">
    <property type="protein sequence ID" value="KAI1859862.1"/>
    <property type="molecule type" value="Genomic_DNA"/>
</dbReference>
<proteinExistence type="predicted"/>